<dbReference type="InterPro" id="IPR028925">
    <property type="entry name" value="RRM_DME"/>
</dbReference>
<dbReference type="SUPFAM" id="SSF48150">
    <property type="entry name" value="DNA-glycosylase"/>
    <property type="match status" value="1"/>
</dbReference>
<dbReference type="Pfam" id="PF15628">
    <property type="entry name" value="RRM_DME"/>
    <property type="match status" value="1"/>
</dbReference>
<keyword evidence="6" id="KW-0411">Iron-sulfur</keyword>
<evidence type="ECO:0000256" key="8">
    <source>
        <dbReference type="ARBA" id="ARBA00023242"/>
    </source>
</evidence>
<evidence type="ECO:0000256" key="4">
    <source>
        <dbReference type="ARBA" id="ARBA00022723"/>
    </source>
</evidence>
<evidence type="ECO:0000256" key="6">
    <source>
        <dbReference type="ARBA" id="ARBA00023014"/>
    </source>
</evidence>
<evidence type="ECO:0000313" key="11">
    <source>
        <dbReference type="EMBL" id="KGN46920.1"/>
    </source>
</evidence>
<feature type="compositionally biased region" description="Basic and acidic residues" evidence="9">
    <location>
        <begin position="1060"/>
        <end position="1069"/>
    </location>
</feature>
<organism evidence="11 12">
    <name type="scientific">Cucumis sativus</name>
    <name type="common">Cucumber</name>
    <dbReference type="NCBI Taxonomy" id="3659"/>
    <lineage>
        <taxon>Eukaryota</taxon>
        <taxon>Viridiplantae</taxon>
        <taxon>Streptophyta</taxon>
        <taxon>Embryophyta</taxon>
        <taxon>Tracheophyta</taxon>
        <taxon>Spermatophyta</taxon>
        <taxon>Magnoliopsida</taxon>
        <taxon>eudicotyledons</taxon>
        <taxon>Gunneridae</taxon>
        <taxon>Pentapetalae</taxon>
        <taxon>rosids</taxon>
        <taxon>fabids</taxon>
        <taxon>Cucurbitales</taxon>
        <taxon>Cucurbitaceae</taxon>
        <taxon>Benincaseae</taxon>
        <taxon>Cucumis</taxon>
    </lineage>
</organism>
<evidence type="ECO:0000256" key="2">
    <source>
        <dbReference type="ARBA" id="ARBA00004123"/>
    </source>
</evidence>
<keyword evidence="7" id="KW-0238">DNA-binding</keyword>
<reference evidence="11 12" key="3">
    <citation type="journal article" date="2010" name="BMC Genomics">
        <title>Transcriptome sequencing and comparative analysis of cucumber flowers with different sex types.</title>
        <authorList>
            <person name="Guo S."/>
            <person name="Zheng Y."/>
            <person name="Joung J.G."/>
            <person name="Liu S."/>
            <person name="Zhang Z."/>
            <person name="Crasta O.R."/>
            <person name="Sobral B.W."/>
            <person name="Xu Y."/>
            <person name="Huang S."/>
            <person name="Fei Z."/>
        </authorList>
    </citation>
    <scope>NUCLEOTIDE SEQUENCE [LARGE SCALE GENOMIC DNA]</scope>
    <source>
        <strain evidence="12">cv. 9930</strain>
    </source>
</reference>
<dbReference type="EMBL" id="CM002927">
    <property type="protein sequence ID" value="KGN46920.1"/>
    <property type="molecule type" value="Genomic_DNA"/>
</dbReference>
<feature type="compositionally biased region" description="Polar residues" evidence="9">
    <location>
        <begin position="65"/>
        <end position="79"/>
    </location>
</feature>
<dbReference type="GO" id="GO:0006284">
    <property type="term" value="P:base-excision repair"/>
    <property type="evidence" value="ECO:0007669"/>
    <property type="project" value="InterPro"/>
</dbReference>
<evidence type="ECO:0000256" key="5">
    <source>
        <dbReference type="ARBA" id="ARBA00023004"/>
    </source>
</evidence>
<dbReference type="GO" id="GO:0141166">
    <property type="term" value="P:chromosomal 5-methylcytosine DNA demethylation pathway"/>
    <property type="evidence" value="ECO:0007669"/>
    <property type="project" value="InterPro"/>
</dbReference>
<dbReference type="InterPro" id="IPR044811">
    <property type="entry name" value="DME/ROS1"/>
</dbReference>
<evidence type="ECO:0000313" key="12">
    <source>
        <dbReference type="Proteomes" id="UP000029981"/>
    </source>
</evidence>
<dbReference type="Gene3D" id="1.10.1670.10">
    <property type="entry name" value="Helix-hairpin-Helix base-excision DNA repair enzymes (C-terminal)"/>
    <property type="match status" value="1"/>
</dbReference>
<evidence type="ECO:0000256" key="9">
    <source>
        <dbReference type="SAM" id="MobiDB-lite"/>
    </source>
</evidence>
<dbReference type="Gramene" id="KGN46920">
    <property type="protein sequence ID" value="KGN46920"/>
    <property type="gene ID" value="Csa_6G150590"/>
</dbReference>
<reference evidence="11 12" key="1">
    <citation type="journal article" date="2009" name="Nat. Genet.">
        <title>The genome of the cucumber, Cucumis sativus L.</title>
        <authorList>
            <person name="Huang S."/>
            <person name="Li R."/>
            <person name="Zhang Z."/>
            <person name="Li L."/>
            <person name="Gu X."/>
            <person name="Fan W."/>
            <person name="Lucas W.J."/>
            <person name="Wang X."/>
            <person name="Xie B."/>
            <person name="Ni P."/>
            <person name="Ren Y."/>
            <person name="Zhu H."/>
            <person name="Li J."/>
            <person name="Lin K."/>
            <person name="Jin W."/>
            <person name="Fei Z."/>
            <person name="Li G."/>
            <person name="Staub J."/>
            <person name="Kilian A."/>
            <person name="van der Vossen E.A."/>
            <person name="Wu Y."/>
            <person name="Guo J."/>
            <person name="He J."/>
            <person name="Jia Z."/>
            <person name="Ren Y."/>
            <person name="Tian G."/>
            <person name="Lu Y."/>
            <person name="Ruan J."/>
            <person name="Qian W."/>
            <person name="Wang M."/>
            <person name="Huang Q."/>
            <person name="Li B."/>
            <person name="Xuan Z."/>
            <person name="Cao J."/>
            <person name="Asan"/>
            <person name="Wu Z."/>
            <person name="Zhang J."/>
            <person name="Cai Q."/>
            <person name="Bai Y."/>
            <person name="Zhao B."/>
            <person name="Han Y."/>
            <person name="Li Y."/>
            <person name="Li X."/>
            <person name="Wang S."/>
            <person name="Shi Q."/>
            <person name="Liu S."/>
            <person name="Cho W.K."/>
            <person name="Kim J.Y."/>
            <person name="Xu Y."/>
            <person name="Heller-Uszynska K."/>
            <person name="Miao H."/>
            <person name="Cheng Z."/>
            <person name="Zhang S."/>
            <person name="Wu J."/>
            <person name="Yang Y."/>
            <person name="Kang H."/>
            <person name="Li M."/>
            <person name="Liang H."/>
            <person name="Ren X."/>
            <person name="Shi Z."/>
            <person name="Wen M."/>
            <person name="Jian M."/>
            <person name="Yang H."/>
            <person name="Zhang G."/>
            <person name="Yang Z."/>
            <person name="Chen R."/>
            <person name="Liu S."/>
            <person name="Li J."/>
            <person name="Ma L."/>
            <person name="Liu H."/>
            <person name="Zhou Y."/>
            <person name="Zhao J."/>
            <person name="Fang X."/>
            <person name="Li G."/>
            <person name="Fang L."/>
            <person name="Li Y."/>
            <person name="Liu D."/>
            <person name="Zheng H."/>
            <person name="Zhang Y."/>
            <person name="Qin N."/>
            <person name="Li Z."/>
            <person name="Yang G."/>
            <person name="Yang S."/>
            <person name="Bolund L."/>
            <person name="Kristiansen K."/>
            <person name="Zheng H."/>
            <person name="Li S."/>
            <person name="Zhang X."/>
            <person name="Yang H."/>
            <person name="Wang J."/>
            <person name="Sun R."/>
            <person name="Zhang B."/>
            <person name="Jiang S."/>
            <person name="Wang J."/>
            <person name="Du Y."/>
            <person name="Li S."/>
        </authorList>
    </citation>
    <scope>NUCLEOTIDE SEQUENCE [LARGE SCALE GENOMIC DNA]</scope>
    <source>
        <strain evidence="12">cv. 9930</strain>
    </source>
</reference>
<sequence length="1796" mass="201534">MAETPLASKHVKEVEMEPSISTPLQQEVKRKRPYNGIEATKRKKPRRKMYRPKVIGEGRKRKSKGSNTTPAKQQSVTPNPKTPNFVVPKLRTRKPRPLPKPRTRKLVPCQENSILLEDGCIDLAEFAEINAIESCRDLVLVENQREIEKFIEEVAAIEAKENEADNPVDAIDSCRNLVLVENELEIEKVFEEVVAIEAKKAGNENLNITVVRTPVGLSESFCLRKECKRKRSSRRISRKIIEWKPYGLRAAREKGWGSRKKLLPFFFSKQKRTPMVRRCNLASLFALPVCNQLPRNIHKHAVKSEKTEILNGNDIVPIVGWQLKRPRNKLESRANIALQILNCSSRDDDGGTKIGELACQSAFDLNANGRETNVGTAITDVNKEEILTKGSAQTSISQANGRETSIGTALTNDSFCLTLTLFDNSKYYICSDCPGGLECNKVMALVGYNVALLIFFTVNKEETLTKGSTQISLSQVNGLQGNRRDTSIGTALIDVNKDETLTKGCAQTSLLQADGRDTSTGTTVTDALGIFTVNKEETPIKGVAQTSLPQTSSMFSDMRSEGGLQKMGNLFHNKTISKHNVQVTMKWLDISHFLTNSRLLMGRNGNNPPGNGLSIPRIIRGFHNVGSGGNLTRHQDFTLSAKPSGNANKERPTLSMVLWNNREGIRNNHEHNNRLIGETRGVLEEEMDSSCKRFLVPYAADGCYNEALFKNVSPYVGTNNNNGLSHHLQKEGTASVHGKQIIPYAADGCYNEARFKNASPYVGTNNNNGLSDHLQKEGTASVHEKQIIPYARKGGKKNSKHEHNPNSLDGMQGAIVPHPKSLNSTKKKEFGRVYLEPRDITVWKVLIENDSNSEKEKIDEEWWENERKVFRGRINAFNAIMHLILGDRRFSPWKGSVVDSVVGVFLTQNVSDHLSSSAYMSLAATFPLLETENYHGEEIFCIQQSTQRNERLFLRESKWNNDSMMETNKATGDPEEAKELMSADDAISSQGCQGSSIKENHDLTLLSSTCLEDDCGTCLFKNLDDTDNLALHSDKSTFEKEPYSSNQDSTLSCGSNKKNRTSEYKEVGWRDQNPISGNLNPSDTVHTPRSLGKCYSSAECISKSKSGLENNAEDSNSCEEMAVDLQFTPNEKSQGFIGSIEKFQNQEIQLIGDVNAKCSLCSESNEGKMEAGSQFSSDIDNSSLLVDFDVERVQSDESVVPASENTNKAKEKEKKEVKGYLEDRNPNHLNDEKETDKGKAKKSKMKPEVDWNSLREKWDSLRRKHPPCEPRSRDHMDSVDWEAVRFAEPTKIADAIKERGQHNIIAGRIKQFLDRTARLHGCIDLEWLRHAPPKDVKEYLLEIDGLGLKSVECIRLLALQQVAFPVDINVGRIAVRLGWVPLEPLPEEVQMHLLETFPMMDSIQKYLWPRLSMLDQRTLYELHYQLITFGKVFCTKRKPNCNACPLRADCRHYASAYASARLALPGLQEKGIVSTMSSEKSFEGNTRASLLHIDANPFSAECSTDNCEPIVEAPPSPEPAHDESQLTDIEDLYEYDSDDVPIIRLSSGQFTTTSLNCVDNSIGALVPLHPRVASIPMRKLKHIERLRTEHQVYELPDIHPLLSKLERRDPNDPCPYLLCILSPGETVDSCEPPNTICMYREIGEICSEGSCSSCNIVRQQNSGAVHGTILIPCRTAMRGKFPLNGTYFQVNEVFADDETSKNPIQIPREWIWDLPRRIAYFGTSTTTIFRGLEKEDIQYCFQKGFICVRGFNRRTRTPKRLTERLHRATNASIKARANKTDDQKQKTYASNSNSLT</sequence>
<feature type="region of interest" description="Disordered" evidence="9">
    <location>
        <begin position="1773"/>
        <end position="1796"/>
    </location>
</feature>
<dbReference type="PANTHER" id="PTHR46213:SF13">
    <property type="entry name" value="DEMETER-LIKE PROTEIN 2-RELATED"/>
    <property type="match status" value="1"/>
</dbReference>
<feature type="region of interest" description="Disordered" evidence="9">
    <location>
        <begin position="792"/>
        <end position="822"/>
    </location>
</feature>
<accession>A0A0A0KB10</accession>
<feature type="region of interest" description="Disordered" evidence="9">
    <location>
        <begin position="964"/>
        <end position="985"/>
    </location>
</feature>
<dbReference type="SMART" id="SM00478">
    <property type="entry name" value="ENDO3c"/>
    <property type="match status" value="1"/>
</dbReference>
<feature type="compositionally biased region" description="Polar residues" evidence="9">
    <location>
        <begin position="1043"/>
        <end position="1056"/>
    </location>
</feature>
<evidence type="ECO:0000256" key="3">
    <source>
        <dbReference type="ARBA" id="ARBA00005646"/>
    </source>
</evidence>
<dbReference type="GO" id="GO:0019104">
    <property type="term" value="F:DNA N-glycosylase activity"/>
    <property type="evidence" value="ECO:0007669"/>
    <property type="project" value="InterPro"/>
</dbReference>
<feature type="region of interest" description="Disordered" evidence="9">
    <location>
        <begin position="1196"/>
        <end position="1249"/>
    </location>
</feature>
<keyword evidence="8" id="KW-0539">Nucleus</keyword>
<dbReference type="GO" id="GO:0046872">
    <property type="term" value="F:metal ion binding"/>
    <property type="evidence" value="ECO:0007669"/>
    <property type="project" value="UniProtKB-KW"/>
</dbReference>
<reference evidence="11 12" key="2">
    <citation type="journal article" date="2009" name="PLoS ONE">
        <title>An integrated genetic and cytogenetic map of the cucumber genome.</title>
        <authorList>
            <person name="Ren Y."/>
            <person name="Zhang Z."/>
            <person name="Liu J."/>
            <person name="Staub J.E."/>
            <person name="Han Y."/>
            <person name="Cheng Z."/>
            <person name="Li X."/>
            <person name="Lu J."/>
            <person name="Miao H."/>
            <person name="Kang H."/>
            <person name="Xie B."/>
            <person name="Gu X."/>
            <person name="Wang X."/>
            <person name="Du Y."/>
            <person name="Jin W."/>
            <person name="Huang S."/>
        </authorList>
    </citation>
    <scope>NUCLEOTIDE SEQUENCE [LARGE SCALE GENOMIC DNA]</scope>
    <source>
        <strain evidence="12">cv. 9930</strain>
    </source>
</reference>
<keyword evidence="5" id="KW-0408">Iron</keyword>
<gene>
    <name evidence="11" type="ORF">Csa_6G150590</name>
</gene>
<dbReference type="InterPro" id="IPR003651">
    <property type="entry name" value="Endonuclease3_FeS-loop_motif"/>
</dbReference>
<comment type="similarity">
    <text evidence="3">Belongs to the DNA glycosylase family. DEMETER subfamily.</text>
</comment>
<reference evidence="11 12" key="4">
    <citation type="journal article" date="2011" name="BMC Genomics">
        <title>RNA-Seq improves annotation of protein-coding genes in the cucumber genome.</title>
        <authorList>
            <person name="Li Z."/>
            <person name="Zhang Z."/>
            <person name="Yan P."/>
            <person name="Huang S."/>
            <person name="Fei Z."/>
            <person name="Lin K."/>
        </authorList>
    </citation>
    <scope>NUCLEOTIDE SEQUENCE [LARGE SCALE GENOMIC DNA]</scope>
    <source>
        <strain evidence="12">cv. 9930</strain>
    </source>
</reference>
<comment type="subcellular location">
    <subcellularLocation>
        <location evidence="2">Nucleus</location>
    </subcellularLocation>
</comment>
<dbReference type="InterPro" id="IPR011257">
    <property type="entry name" value="DNA_glycosylase"/>
</dbReference>
<feature type="region of interest" description="Disordered" evidence="9">
    <location>
        <begin position="1"/>
        <end position="104"/>
    </location>
</feature>
<feature type="compositionally biased region" description="Polar residues" evidence="9">
    <location>
        <begin position="1073"/>
        <end position="1085"/>
    </location>
</feature>
<feature type="compositionally biased region" description="Basic and acidic residues" evidence="9">
    <location>
        <begin position="1207"/>
        <end position="1238"/>
    </location>
</feature>
<keyword evidence="12" id="KW-1185">Reference proteome</keyword>
<feature type="compositionally biased region" description="Basic residues" evidence="9">
    <location>
        <begin position="90"/>
        <end position="104"/>
    </location>
</feature>
<evidence type="ECO:0000256" key="1">
    <source>
        <dbReference type="ARBA" id="ARBA00001966"/>
    </source>
</evidence>
<dbReference type="GO" id="GO:0051539">
    <property type="term" value="F:4 iron, 4 sulfur cluster binding"/>
    <property type="evidence" value="ECO:0007669"/>
    <property type="project" value="InterPro"/>
</dbReference>
<dbReference type="GO" id="GO:0003677">
    <property type="term" value="F:DNA binding"/>
    <property type="evidence" value="ECO:0007669"/>
    <property type="project" value="UniProtKB-KW"/>
</dbReference>
<feature type="region of interest" description="Disordered" evidence="9">
    <location>
        <begin position="1037"/>
        <end position="1085"/>
    </location>
</feature>
<dbReference type="PANTHER" id="PTHR46213">
    <property type="entry name" value="TRANSCRIPTIONAL ACTIVATOR DEMETER"/>
    <property type="match status" value="1"/>
</dbReference>
<protein>
    <recommendedName>
        <fullName evidence="10">HhH-GPD domain-containing protein</fullName>
    </recommendedName>
</protein>
<dbReference type="eggNOG" id="ENOG502RZU8">
    <property type="taxonomic scope" value="Eukaryota"/>
</dbReference>
<proteinExistence type="inferred from homology"/>
<evidence type="ECO:0000259" key="10">
    <source>
        <dbReference type="SMART" id="SM00478"/>
    </source>
</evidence>
<dbReference type="InterPro" id="IPR023170">
    <property type="entry name" value="HhH_base_excis_C"/>
</dbReference>
<feature type="domain" description="HhH-GPD" evidence="10">
    <location>
        <begin position="1251"/>
        <end position="1432"/>
    </location>
</feature>
<name>A0A0A0KB10_CUCSA</name>
<keyword evidence="4" id="KW-0479">Metal-binding</keyword>
<dbReference type="GO" id="GO:0035514">
    <property type="term" value="F:DNA demethylase activity"/>
    <property type="evidence" value="ECO:0007669"/>
    <property type="project" value="InterPro"/>
</dbReference>
<feature type="compositionally biased region" description="Polar residues" evidence="9">
    <location>
        <begin position="1786"/>
        <end position="1796"/>
    </location>
</feature>
<comment type="cofactor">
    <cofactor evidence="1">
        <name>[4Fe-4S] cluster</name>
        <dbReference type="ChEBI" id="CHEBI:49883"/>
    </cofactor>
</comment>
<dbReference type="GO" id="GO:0005634">
    <property type="term" value="C:nucleus"/>
    <property type="evidence" value="ECO:0007669"/>
    <property type="project" value="UniProtKB-SubCell"/>
</dbReference>
<feature type="compositionally biased region" description="Basic residues" evidence="9">
    <location>
        <begin position="41"/>
        <end position="51"/>
    </location>
</feature>
<dbReference type="SMART" id="SM00525">
    <property type="entry name" value="FES"/>
    <property type="match status" value="1"/>
</dbReference>
<evidence type="ECO:0000256" key="7">
    <source>
        <dbReference type="ARBA" id="ARBA00023125"/>
    </source>
</evidence>
<dbReference type="InterPro" id="IPR003265">
    <property type="entry name" value="HhH-GPD_domain"/>
</dbReference>
<dbReference type="Proteomes" id="UP000029981">
    <property type="component" value="Chromosome 6"/>
</dbReference>